<feature type="repeat" description="TPR" evidence="1">
    <location>
        <begin position="274"/>
        <end position="307"/>
    </location>
</feature>
<dbReference type="Gene3D" id="1.25.40.10">
    <property type="entry name" value="Tetratricopeptide repeat domain"/>
    <property type="match status" value="3"/>
</dbReference>
<name>A0A926US57_9CYAN</name>
<feature type="repeat" description="TPR" evidence="1">
    <location>
        <begin position="434"/>
        <end position="467"/>
    </location>
</feature>
<dbReference type="PANTHER" id="PTHR10098:SF108">
    <property type="entry name" value="TETRATRICOPEPTIDE REPEAT PROTEIN 28"/>
    <property type="match status" value="1"/>
</dbReference>
<feature type="repeat" description="TPR" evidence="1">
    <location>
        <begin position="354"/>
        <end position="387"/>
    </location>
</feature>
<feature type="repeat" description="TPR" evidence="1">
    <location>
        <begin position="314"/>
        <end position="347"/>
    </location>
</feature>
<keyword evidence="4" id="KW-1185">Reference proteome</keyword>
<gene>
    <name evidence="3" type="ORF">H6F44_08915</name>
</gene>
<evidence type="ECO:0000256" key="1">
    <source>
        <dbReference type="PROSITE-ProRule" id="PRU00339"/>
    </source>
</evidence>
<dbReference type="Proteomes" id="UP000631421">
    <property type="component" value="Unassembled WGS sequence"/>
</dbReference>
<dbReference type="SUPFAM" id="SSF48452">
    <property type="entry name" value="TPR-like"/>
    <property type="match status" value="2"/>
</dbReference>
<comment type="caution">
    <text evidence="3">The sequence shown here is derived from an EMBL/GenBank/DDBJ whole genome shotgun (WGS) entry which is preliminary data.</text>
</comment>
<dbReference type="Pfam" id="PF12770">
    <property type="entry name" value="CHAT"/>
    <property type="match status" value="1"/>
</dbReference>
<dbReference type="RefSeq" id="WP_190350598.1">
    <property type="nucleotide sequence ID" value="NZ_JACJPY010000021.1"/>
</dbReference>
<evidence type="ECO:0000313" key="4">
    <source>
        <dbReference type="Proteomes" id="UP000631421"/>
    </source>
</evidence>
<dbReference type="PANTHER" id="PTHR10098">
    <property type="entry name" value="RAPSYN-RELATED"/>
    <property type="match status" value="1"/>
</dbReference>
<dbReference type="InterPro" id="IPR024983">
    <property type="entry name" value="CHAT_dom"/>
</dbReference>
<evidence type="ECO:0000259" key="2">
    <source>
        <dbReference type="Pfam" id="PF12770"/>
    </source>
</evidence>
<sequence length="1014" mass="112931">MKPYFLVTAIGLIVAPLNIFMEIFMETFTERGAIAAETQLAEADPNLPASAAPGVEKSANGFQLVIAGRQYLRSRDFTGALGKFQEAIAIFRKSGDIFSEARTLNLLGDTYFAQKQLKMAIASYEQSLQIIQEILLKAGNLPPENLQPVRQEEVFVLQNLAYVLSSINDESKAIATYELALTKARAANLGNREVSILNSLGYIYIEMGNPSKGLELSQKALKINQSLSNPNQPLSILINIGYAYRRLGRSDQAIDYYRQAEKIAQAEKNISVLSSIFNNIATVYLSQGKYAQALDSYKSSLKLAEEALEFRKAAITNSNIGSVYKAIGQYDRALEYYQKALKEVQKLGDRQSESVFLSNIGSIYGDKGQVQRSLDYYQQAYKIHQELKDLPAQAKTLNNIALAYGELGQSERALTTYDQILALLKKVSNLSTEAIVLGNIGNIYTDLKRYPEAIDLYQQAATIHQQIGERAEESIALSQLGQLFANTNQPELAILFYKQSVNLREQLRKELRSLSQAEQNIFTGKVSQTYRDLADLLLKQNRVLEAQQVLDLLKVQELDDYLKNVRGNVDTARGISLLDPERRFLIDYNAIQNRMIQSGQEAIEILKITPENRTAAQSQKLQELLQIQELASQQLNNYIQNPAVVSILQQVTGTTSGDVNLQQFTSLQSSLQQLSQKSVILYPLILEDRLELILVPAKGDVIRRTVNVKREAINQLIVKFRSEVRDPSSLDVLDSSQQLYQWLIAPIAADLQRAGVETIIYAPDGQLRYLPIAALHDGKQWLVERYAINTITAASLTKLSDRRRNQPLRVLAGAFITGRYIFEVNGEVFNFAGLPFAGKEIENLTDKLPNSVKLVDQNFSVKSTVDKFKNYNIIHLATHAAFVTGDPEDSFVLFGDGSRASLRDVATWSLQNVDLVILSACETGLGGKLGNGTEIMGFGYQMEYAGAKAAIASLWQVSDGGTQALMDRFYDLLSDPQITKASVLAKSQRSLIKGNDEFSHPYYWSPFILIGNGL</sequence>
<keyword evidence="1" id="KW-0802">TPR repeat</keyword>
<dbReference type="EMBL" id="JACJPY010000021">
    <property type="protein sequence ID" value="MBD2150236.1"/>
    <property type="molecule type" value="Genomic_DNA"/>
</dbReference>
<dbReference type="InterPro" id="IPR011990">
    <property type="entry name" value="TPR-like_helical_dom_sf"/>
</dbReference>
<organism evidence="3 4">
    <name type="scientific">Pseudanabaena cinerea FACHB-1277</name>
    <dbReference type="NCBI Taxonomy" id="2949581"/>
    <lineage>
        <taxon>Bacteria</taxon>
        <taxon>Bacillati</taxon>
        <taxon>Cyanobacteriota</taxon>
        <taxon>Cyanophyceae</taxon>
        <taxon>Pseudanabaenales</taxon>
        <taxon>Pseudanabaenaceae</taxon>
        <taxon>Pseudanabaena</taxon>
        <taxon>Pseudanabaena cinerea</taxon>
    </lineage>
</organism>
<dbReference type="PROSITE" id="PS50005">
    <property type="entry name" value="TPR"/>
    <property type="match status" value="7"/>
</dbReference>
<feature type="repeat" description="TPR" evidence="1">
    <location>
        <begin position="101"/>
        <end position="134"/>
    </location>
</feature>
<feature type="domain" description="CHAT" evidence="2">
    <location>
        <begin position="735"/>
        <end position="1012"/>
    </location>
</feature>
<proteinExistence type="predicted"/>
<dbReference type="InterPro" id="IPR019734">
    <property type="entry name" value="TPR_rpt"/>
</dbReference>
<accession>A0A926US57</accession>
<feature type="repeat" description="TPR" evidence="1">
    <location>
        <begin position="234"/>
        <end position="267"/>
    </location>
</feature>
<reference evidence="3 4" key="1">
    <citation type="journal article" date="2015" name="ISME J.">
        <title>Draft Genome Sequence of Streptomyces incarnatus NRRL8089, which Produces the Nucleoside Antibiotic Sinefungin.</title>
        <authorList>
            <person name="Oshima K."/>
            <person name="Hattori M."/>
            <person name="Shimizu H."/>
            <person name="Fukuda K."/>
            <person name="Nemoto M."/>
            <person name="Inagaki K."/>
            <person name="Tamura T."/>
        </authorList>
    </citation>
    <scope>NUCLEOTIDE SEQUENCE [LARGE SCALE GENOMIC DNA]</scope>
    <source>
        <strain evidence="3 4">FACHB-1277</strain>
    </source>
</reference>
<dbReference type="Pfam" id="PF13424">
    <property type="entry name" value="TPR_12"/>
    <property type="match status" value="5"/>
</dbReference>
<evidence type="ECO:0000313" key="3">
    <source>
        <dbReference type="EMBL" id="MBD2150236.1"/>
    </source>
</evidence>
<feature type="repeat" description="TPR" evidence="1">
    <location>
        <begin position="194"/>
        <end position="227"/>
    </location>
</feature>
<dbReference type="PROSITE" id="PS50293">
    <property type="entry name" value="TPR_REGION"/>
    <property type="match status" value="1"/>
</dbReference>
<dbReference type="AlphaFoldDB" id="A0A926US57"/>
<protein>
    <submittedName>
        <fullName evidence="3">Tetratricopeptide repeat protein</fullName>
    </submittedName>
</protein>
<dbReference type="SMART" id="SM00028">
    <property type="entry name" value="TPR"/>
    <property type="match status" value="11"/>
</dbReference>